<protein>
    <submittedName>
        <fullName evidence="2">Uncharacterized protein</fullName>
    </submittedName>
</protein>
<gene>
    <name evidence="2" type="ORF">IQ247_13695</name>
</gene>
<proteinExistence type="predicted"/>
<reference evidence="2" key="1">
    <citation type="submission" date="2020-10" db="EMBL/GenBank/DDBJ databases">
        <authorList>
            <person name="Castelo-Branco R."/>
            <person name="Eusebio N."/>
            <person name="Adriana R."/>
            <person name="Vieira A."/>
            <person name="Brugerolle De Fraissinette N."/>
            <person name="Rezende De Castro R."/>
            <person name="Schneider M.P."/>
            <person name="Vasconcelos V."/>
            <person name="Leao P.N."/>
        </authorList>
    </citation>
    <scope>NUCLEOTIDE SEQUENCE</scope>
    <source>
        <strain evidence="2">LEGE 06105</strain>
    </source>
</reference>
<keyword evidence="1" id="KW-1133">Transmembrane helix</keyword>
<name>A0A8J7F2R0_9CYAN</name>
<feature type="transmembrane region" description="Helical" evidence="1">
    <location>
        <begin position="134"/>
        <end position="155"/>
    </location>
</feature>
<dbReference type="EMBL" id="JADEWL010000040">
    <property type="protein sequence ID" value="MBE9213705.1"/>
    <property type="molecule type" value="Genomic_DNA"/>
</dbReference>
<organism evidence="2 3">
    <name type="scientific">Plectonema cf. radiosum LEGE 06105</name>
    <dbReference type="NCBI Taxonomy" id="945769"/>
    <lineage>
        <taxon>Bacteria</taxon>
        <taxon>Bacillati</taxon>
        <taxon>Cyanobacteriota</taxon>
        <taxon>Cyanophyceae</taxon>
        <taxon>Oscillatoriophycideae</taxon>
        <taxon>Oscillatoriales</taxon>
        <taxon>Microcoleaceae</taxon>
        <taxon>Plectonema</taxon>
    </lineage>
</organism>
<accession>A0A8J7F2R0</accession>
<evidence type="ECO:0000313" key="3">
    <source>
        <dbReference type="Proteomes" id="UP000620559"/>
    </source>
</evidence>
<comment type="caution">
    <text evidence="2">The sequence shown here is derived from an EMBL/GenBank/DDBJ whole genome shotgun (WGS) entry which is preliminary data.</text>
</comment>
<keyword evidence="1" id="KW-0812">Transmembrane</keyword>
<dbReference type="AlphaFoldDB" id="A0A8J7F2R0"/>
<dbReference type="Proteomes" id="UP000620559">
    <property type="component" value="Unassembled WGS sequence"/>
</dbReference>
<feature type="transmembrane region" description="Helical" evidence="1">
    <location>
        <begin position="176"/>
        <end position="196"/>
    </location>
</feature>
<keyword evidence="1" id="KW-0472">Membrane</keyword>
<keyword evidence="3" id="KW-1185">Reference proteome</keyword>
<feature type="transmembrane region" description="Helical" evidence="1">
    <location>
        <begin position="91"/>
        <end position="114"/>
    </location>
</feature>
<sequence length="198" mass="21545">MLFKASKFSESCQGNYCIKHLISMPLGYATRTPFIIRTGLFVVLLDSIISPSLISFTTAVFLISGAVAIAWQQQLEALFKGITKFSHRYKITSSVLTVLGTFLLLDAFSTPVQAQFFQNAETWMSGQFAGADEAIVLSFNVLRGLFILYLGISLVKVIQAARNDEDWQNLARTPMIILIAVTVGDILTNLIIGGGGGG</sequence>
<feature type="transmembrane region" description="Helical" evidence="1">
    <location>
        <begin position="48"/>
        <end position="71"/>
    </location>
</feature>
<evidence type="ECO:0000256" key="1">
    <source>
        <dbReference type="SAM" id="Phobius"/>
    </source>
</evidence>
<evidence type="ECO:0000313" key="2">
    <source>
        <dbReference type="EMBL" id="MBE9213705.1"/>
    </source>
</evidence>